<keyword evidence="1" id="KW-1133">Transmembrane helix</keyword>
<dbReference type="Proteomes" id="UP000824239">
    <property type="component" value="Unassembled WGS sequence"/>
</dbReference>
<gene>
    <name evidence="2" type="ORF">IAA53_09910</name>
</gene>
<keyword evidence="1" id="KW-0472">Membrane</keyword>
<keyword evidence="1" id="KW-0812">Transmembrane</keyword>
<reference evidence="2" key="2">
    <citation type="journal article" date="2021" name="PeerJ">
        <title>Extensive microbial diversity within the chicken gut microbiome revealed by metagenomics and culture.</title>
        <authorList>
            <person name="Gilroy R."/>
            <person name="Ravi A."/>
            <person name="Getino M."/>
            <person name="Pursley I."/>
            <person name="Horton D.L."/>
            <person name="Alikhan N.F."/>
            <person name="Baker D."/>
            <person name="Gharbi K."/>
            <person name="Hall N."/>
            <person name="Watson M."/>
            <person name="Adriaenssens E.M."/>
            <person name="Foster-Nyarko E."/>
            <person name="Jarju S."/>
            <person name="Secka A."/>
            <person name="Antonio M."/>
            <person name="Oren A."/>
            <person name="Chaudhuri R.R."/>
            <person name="La Ragione R."/>
            <person name="Hildebrand F."/>
            <person name="Pallen M.J."/>
        </authorList>
    </citation>
    <scope>NUCLEOTIDE SEQUENCE</scope>
    <source>
        <strain evidence="2">ChiBcec15-4380</strain>
    </source>
</reference>
<sequence length="94" mass="10771">MNDFLRKWLTPWAASDLFSEEAAFAQFLSRRHRSAQSWRMLWLVVAAGCLLLGVVLDRRPIQLLTAVPLLLVLACTVAMERMEAVMDRQDHTKS</sequence>
<proteinExistence type="predicted"/>
<protein>
    <submittedName>
        <fullName evidence="2">Uncharacterized protein</fullName>
    </submittedName>
</protein>
<reference evidence="2" key="1">
    <citation type="submission" date="2020-10" db="EMBL/GenBank/DDBJ databases">
        <authorList>
            <person name="Gilroy R."/>
        </authorList>
    </citation>
    <scope>NUCLEOTIDE SEQUENCE</scope>
    <source>
        <strain evidence="2">ChiBcec15-4380</strain>
    </source>
</reference>
<feature type="transmembrane region" description="Helical" evidence="1">
    <location>
        <begin position="61"/>
        <end position="79"/>
    </location>
</feature>
<feature type="transmembrane region" description="Helical" evidence="1">
    <location>
        <begin position="38"/>
        <end position="55"/>
    </location>
</feature>
<accession>A0A9D1DJ37</accession>
<evidence type="ECO:0000256" key="1">
    <source>
        <dbReference type="SAM" id="Phobius"/>
    </source>
</evidence>
<name>A0A9D1DJ37_9FIRM</name>
<comment type="caution">
    <text evidence="2">The sequence shown here is derived from an EMBL/GenBank/DDBJ whole genome shotgun (WGS) entry which is preliminary data.</text>
</comment>
<dbReference type="AlphaFoldDB" id="A0A9D1DJ37"/>
<organism evidence="2 3">
    <name type="scientific">Candidatus Avoscillospira avicola</name>
    <dbReference type="NCBI Taxonomy" id="2840706"/>
    <lineage>
        <taxon>Bacteria</taxon>
        <taxon>Bacillati</taxon>
        <taxon>Bacillota</taxon>
        <taxon>Clostridia</taxon>
        <taxon>Eubacteriales</taxon>
        <taxon>Oscillospiraceae</taxon>
        <taxon>Oscillospiraceae incertae sedis</taxon>
        <taxon>Candidatus Avoscillospira</taxon>
    </lineage>
</organism>
<evidence type="ECO:0000313" key="3">
    <source>
        <dbReference type="Proteomes" id="UP000824239"/>
    </source>
</evidence>
<evidence type="ECO:0000313" key="2">
    <source>
        <dbReference type="EMBL" id="HIR51566.1"/>
    </source>
</evidence>
<dbReference type="EMBL" id="DVHE01000077">
    <property type="protein sequence ID" value="HIR51566.1"/>
    <property type="molecule type" value="Genomic_DNA"/>
</dbReference>